<reference evidence="2" key="1">
    <citation type="journal article" date="2014" name="Int. J. Syst. Evol. Microbiol.">
        <title>Complete genome sequence of Corynebacterium casei LMG S-19264T (=DSM 44701T), isolated from a smear-ripened cheese.</title>
        <authorList>
            <consortium name="US DOE Joint Genome Institute (JGI-PGF)"/>
            <person name="Walter F."/>
            <person name="Albersmeier A."/>
            <person name="Kalinowski J."/>
            <person name="Ruckert C."/>
        </authorList>
    </citation>
    <scope>NUCLEOTIDE SEQUENCE</scope>
    <source>
        <strain evidence="2">KCTC 32296</strain>
    </source>
</reference>
<feature type="transmembrane region" description="Helical" evidence="1">
    <location>
        <begin position="179"/>
        <end position="203"/>
    </location>
</feature>
<organism evidence="2 3">
    <name type="scientific">Asticcacaulis endophyticus</name>
    <dbReference type="NCBI Taxonomy" id="1395890"/>
    <lineage>
        <taxon>Bacteria</taxon>
        <taxon>Pseudomonadati</taxon>
        <taxon>Pseudomonadota</taxon>
        <taxon>Alphaproteobacteria</taxon>
        <taxon>Caulobacterales</taxon>
        <taxon>Caulobacteraceae</taxon>
        <taxon>Asticcacaulis</taxon>
    </lineage>
</organism>
<sequence>MRKMAIAARGIEMSKLNWGIGLKRSFIALSAIYWVIALAVAVFSIGTTWEEAPDVPKETWSIYEVRSPDGNIYLIYGGEDVIPSLEAYLADANKGTAETVFINPSPPPTQTQSKPQENTFDPTTAKAIAMETVISEGVAFVFPPDTPNDTIKAAISKHLETEANNKLVANIQAALIPRIWVLFRFAIGFGVIFATILTVRWIVRGFKSSL</sequence>
<gene>
    <name evidence="2" type="ORF">GCM10011273_02880</name>
</gene>
<feature type="transmembrane region" description="Helical" evidence="1">
    <location>
        <begin position="21"/>
        <end position="45"/>
    </location>
</feature>
<evidence type="ECO:0000256" key="1">
    <source>
        <dbReference type="SAM" id="Phobius"/>
    </source>
</evidence>
<keyword evidence="1" id="KW-0472">Membrane</keyword>
<dbReference type="Proteomes" id="UP000662572">
    <property type="component" value="Unassembled WGS sequence"/>
</dbReference>
<accession>A0A918PSA4</accession>
<keyword evidence="1" id="KW-0812">Transmembrane</keyword>
<name>A0A918PSA4_9CAUL</name>
<dbReference type="AlphaFoldDB" id="A0A918PSA4"/>
<keyword evidence="3" id="KW-1185">Reference proteome</keyword>
<reference evidence="2" key="2">
    <citation type="submission" date="2020-09" db="EMBL/GenBank/DDBJ databases">
        <authorList>
            <person name="Sun Q."/>
            <person name="Kim S."/>
        </authorList>
    </citation>
    <scope>NUCLEOTIDE SEQUENCE</scope>
    <source>
        <strain evidence="2">KCTC 32296</strain>
    </source>
</reference>
<protein>
    <submittedName>
        <fullName evidence="2">Uncharacterized protein</fullName>
    </submittedName>
</protein>
<evidence type="ECO:0000313" key="3">
    <source>
        <dbReference type="Proteomes" id="UP000662572"/>
    </source>
</evidence>
<comment type="caution">
    <text evidence="2">The sequence shown here is derived from an EMBL/GenBank/DDBJ whole genome shotgun (WGS) entry which is preliminary data.</text>
</comment>
<keyword evidence="1" id="KW-1133">Transmembrane helix</keyword>
<proteinExistence type="predicted"/>
<dbReference type="EMBL" id="BMZB01000001">
    <property type="protein sequence ID" value="GGZ21576.1"/>
    <property type="molecule type" value="Genomic_DNA"/>
</dbReference>
<evidence type="ECO:0000313" key="2">
    <source>
        <dbReference type="EMBL" id="GGZ21576.1"/>
    </source>
</evidence>